<dbReference type="Gene3D" id="3.30.70.580">
    <property type="entry name" value="Pseudouridine synthase I, catalytic domain, N-terminal subdomain"/>
    <property type="match status" value="1"/>
</dbReference>
<comment type="function">
    <text evidence="4">Formation of pseudouridine at positions 38, 39 and 40 in the anticodon stem and loop of transfer RNAs.</text>
</comment>
<feature type="binding site" evidence="4 6">
    <location>
        <position position="139"/>
    </location>
    <ligand>
        <name>substrate</name>
    </ligand>
</feature>
<organism evidence="9 10">
    <name type="scientific">Cryobacterium lactosi</name>
    <dbReference type="NCBI Taxonomy" id="1259202"/>
    <lineage>
        <taxon>Bacteria</taxon>
        <taxon>Bacillati</taxon>
        <taxon>Actinomycetota</taxon>
        <taxon>Actinomycetes</taxon>
        <taxon>Micrococcales</taxon>
        <taxon>Microbacteriaceae</taxon>
        <taxon>Cryobacterium</taxon>
    </lineage>
</organism>
<evidence type="ECO:0000256" key="5">
    <source>
        <dbReference type="PIRSR" id="PIRSR001430-1"/>
    </source>
</evidence>
<keyword evidence="10" id="KW-1185">Reference proteome</keyword>
<dbReference type="EC" id="5.4.99.12" evidence="4"/>
<dbReference type="RefSeq" id="WP_130175907.1">
    <property type="nucleotide sequence ID" value="NZ_SOHM01000013.1"/>
</dbReference>
<dbReference type="OrthoDB" id="9811823at2"/>
<evidence type="ECO:0000256" key="4">
    <source>
        <dbReference type="HAMAP-Rule" id="MF_00171"/>
    </source>
</evidence>
<dbReference type="HAMAP" id="MF_00171">
    <property type="entry name" value="TruA"/>
    <property type="match status" value="1"/>
</dbReference>
<feature type="active site" description="Nucleophile" evidence="4 5">
    <location>
        <position position="60"/>
    </location>
</feature>
<keyword evidence="3 4" id="KW-0413">Isomerase</keyword>
<dbReference type="InterPro" id="IPR020094">
    <property type="entry name" value="TruA/RsuA/RluB/E/F_N"/>
</dbReference>
<proteinExistence type="inferred from homology"/>
<reference evidence="9 10" key="1">
    <citation type="submission" date="2019-03" db="EMBL/GenBank/DDBJ databases">
        <title>Genomics of glacier-inhabiting Cryobacterium strains.</title>
        <authorList>
            <person name="Liu Q."/>
            <person name="Xin Y.-H."/>
        </authorList>
    </citation>
    <scope>NUCLEOTIDE SEQUENCE [LARGE SCALE GENOMIC DNA]</scope>
    <source>
        <strain evidence="9 10">Sr59</strain>
    </source>
</reference>
<comment type="caution">
    <text evidence="9">The sequence shown here is derived from an EMBL/GenBank/DDBJ whole genome shotgun (WGS) entry which is preliminary data.</text>
</comment>
<dbReference type="Pfam" id="PF01416">
    <property type="entry name" value="PseudoU_synth_1"/>
    <property type="match status" value="1"/>
</dbReference>
<keyword evidence="2 4" id="KW-0819">tRNA processing</keyword>
<accession>A0A4R9BW82</accession>
<comment type="catalytic activity">
    <reaction evidence="4 7">
        <text>uridine(38/39/40) in tRNA = pseudouridine(38/39/40) in tRNA</text>
        <dbReference type="Rhea" id="RHEA:22376"/>
        <dbReference type="Rhea" id="RHEA-COMP:10085"/>
        <dbReference type="Rhea" id="RHEA-COMP:10087"/>
        <dbReference type="ChEBI" id="CHEBI:65314"/>
        <dbReference type="ChEBI" id="CHEBI:65315"/>
        <dbReference type="EC" id="5.4.99.12"/>
    </reaction>
</comment>
<comment type="subunit">
    <text evidence="4">Homodimer.</text>
</comment>
<evidence type="ECO:0000256" key="3">
    <source>
        <dbReference type="ARBA" id="ARBA00023235"/>
    </source>
</evidence>
<dbReference type="PANTHER" id="PTHR11142">
    <property type="entry name" value="PSEUDOURIDYLATE SYNTHASE"/>
    <property type="match status" value="1"/>
</dbReference>
<dbReference type="InterPro" id="IPR020097">
    <property type="entry name" value="PsdUridine_synth_TruA_a/b_dom"/>
</dbReference>
<dbReference type="InterPro" id="IPR001406">
    <property type="entry name" value="PsdUridine_synth_TruA"/>
</dbReference>
<feature type="domain" description="Pseudouridine synthase I TruA alpha/beta" evidence="8">
    <location>
        <begin position="173"/>
        <end position="275"/>
    </location>
</feature>
<dbReference type="Gene3D" id="3.30.70.660">
    <property type="entry name" value="Pseudouridine synthase I, catalytic domain, C-terminal subdomain"/>
    <property type="match status" value="1"/>
</dbReference>
<dbReference type="AlphaFoldDB" id="A0A4R9BW82"/>
<dbReference type="GO" id="GO:0003723">
    <property type="term" value="F:RNA binding"/>
    <property type="evidence" value="ECO:0007669"/>
    <property type="project" value="InterPro"/>
</dbReference>
<dbReference type="InterPro" id="IPR020095">
    <property type="entry name" value="PsdUridine_synth_TruA_C"/>
</dbReference>
<dbReference type="GO" id="GO:0160147">
    <property type="term" value="F:tRNA pseudouridine(38-40) synthase activity"/>
    <property type="evidence" value="ECO:0007669"/>
    <property type="project" value="UniProtKB-EC"/>
</dbReference>
<dbReference type="GO" id="GO:0031119">
    <property type="term" value="P:tRNA pseudouridine synthesis"/>
    <property type="evidence" value="ECO:0007669"/>
    <property type="project" value="UniProtKB-UniRule"/>
</dbReference>
<dbReference type="EMBL" id="SOHM01000013">
    <property type="protein sequence ID" value="TFD91875.1"/>
    <property type="molecule type" value="Genomic_DNA"/>
</dbReference>
<dbReference type="CDD" id="cd02570">
    <property type="entry name" value="PseudoU_synth_EcTruA"/>
    <property type="match status" value="1"/>
</dbReference>
<evidence type="ECO:0000256" key="2">
    <source>
        <dbReference type="ARBA" id="ARBA00022694"/>
    </source>
</evidence>
<comment type="caution">
    <text evidence="4">Lacks conserved residue(s) required for the propagation of feature annotation.</text>
</comment>
<comment type="similarity">
    <text evidence="1 4 7">Belongs to the tRNA pseudouridine synthase TruA family.</text>
</comment>
<gene>
    <name evidence="4 9" type="primary">truA</name>
    <name evidence="9" type="ORF">E3T61_07495</name>
</gene>
<dbReference type="PANTHER" id="PTHR11142:SF0">
    <property type="entry name" value="TRNA PSEUDOURIDINE SYNTHASE-LIKE 1"/>
    <property type="match status" value="1"/>
</dbReference>
<dbReference type="PIRSF" id="PIRSF001430">
    <property type="entry name" value="tRNA_psdUrid_synth"/>
    <property type="match status" value="1"/>
</dbReference>
<dbReference type="SUPFAM" id="SSF55120">
    <property type="entry name" value="Pseudouridine synthase"/>
    <property type="match status" value="1"/>
</dbReference>
<evidence type="ECO:0000256" key="6">
    <source>
        <dbReference type="PIRSR" id="PIRSR001430-2"/>
    </source>
</evidence>
<protein>
    <recommendedName>
        <fullName evidence="4">tRNA pseudouridine synthase A</fullName>
        <ecNumber evidence="4">5.4.99.12</ecNumber>
    </recommendedName>
    <alternativeName>
        <fullName evidence="4">tRNA pseudouridine(38-40) synthase</fullName>
    </alternativeName>
    <alternativeName>
        <fullName evidence="4">tRNA pseudouridylate synthase I</fullName>
    </alternativeName>
    <alternativeName>
        <fullName evidence="4">tRNA-uridine isomerase I</fullName>
    </alternativeName>
</protein>
<sequence>MPAPGSSRIRLDIAYDGTDFFGWATQPGYRTVQGQIEEGLAAILKRHQPTPALVVAGRTDSGVHALGQVAHFDLNPDQVDSLVRIKRGRGVPKHQTDLATMVQRRLGGILVTQPEIVIRRATLAPAGFDARFSALWRRYEYRISDTGALRDPLQRLRTTWHGFALDLAAMQEAAATLIGLHDFATYCKPRPGATTIRTLQSFEWRRDPDGVLVATLQADAFCHSMVRALVGACVSVGEGKLVGTRLVDLRIERARTSEFKVMQAHGLTLMEVGYPEDAGMAIRAAQTRARRELPDDDE</sequence>
<name>A0A4R9BW82_9MICO</name>
<evidence type="ECO:0000313" key="10">
    <source>
        <dbReference type="Proteomes" id="UP000298468"/>
    </source>
</evidence>
<evidence type="ECO:0000259" key="8">
    <source>
        <dbReference type="Pfam" id="PF01416"/>
    </source>
</evidence>
<dbReference type="NCBIfam" id="TIGR00071">
    <property type="entry name" value="hisT_truA"/>
    <property type="match status" value="1"/>
</dbReference>
<dbReference type="Proteomes" id="UP000298468">
    <property type="component" value="Unassembled WGS sequence"/>
</dbReference>
<evidence type="ECO:0000313" key="9">
    <source>
        <dbReference type="EMBL" id="TFD91875.1"/>
    </source>
</evidence>
<dbReference type="InterPro" id="IPR020103">
    <property type="entry name" value="PsdUridine_synth_cat_dom_sf"/>
</dbReference>
<evidence type="ECO:0000256" key="1">
    <source>
        <dbReference type="ARBA" id="ARBA00009375"/>
    </source>
</evidence>
<evidence type="ECO:0000256" key="7">
    <source>
        <dbReference type="RuleBase" id="RU003792"/>
    </source>
</evidence>